<dbReference type="KEGG" id="acm:AciX9_3113"/>
<name>E8X0U5_GRATM</name>
<keyword evidence="3" id="KW-1185">Reference proteome</keyword>
<dbReference type="PaxDb" id="1198114-AciX9_3113"/>
<dbReference type="InterPro" id="IPR014966">
    <property type="entry name" value="FRG-dom"/>
</dbReference>
<dbReference type="HOGENOM" id="CLU_050026_3_1_0"/>
<dbReference type="Pfam" id="PF08867">
    <property type="entry name" value="FRG"/>
    <property type="match status" value="1"/>
</dbReference>
<dbReference type="SMART" id="SM00901">
    <property type="entry name" value="FRG"/>
    <property type="match status" value="1"/>
</dbReference>
<dbReference type="eggNOG" id="ENOG5032DH4">
    <property type="taxonomic scope" value="Bacteria"/>
</dbReference>
<accession>E8X0U5</accession>
<reference evidence="3" key="1">
    <citation type="submission" date="2011-01" db="EMBL/GenBank/DDBJ databases">
        <title>Complete sequence of chromosome of Acidobacterium sp. MP5ACTX9.</title>
        <authorList>
            <consortium name="US DOE Joint Genome Institute"/>
            <person name="Lucas S."/>
            <person name="Copeland A."/>
            <person name="Lapidus A."/>
            <person name="Cheng J.-F."/>
            <person name="Goodwin L."/>
            <person name="Pitluck S."/>
            <person name="Teshima H."/>
            <person name="Detter J.C."/>
            <person name="Han C."/>
            <person name="Tapia R."/>
            <person name="Land M."/>
            <person name="Hauser L."/>
            <person name="Kyrpides N."/>
            <person name="Ivanova N."/>
            <person name="Ovchinnikova G."/>
            <person name="Pagani I."/>
            <person name="Rawat S.R."/>
            <person name="Mannisto M."/>
            <person name="Haggblom M.M."/>
            <person name="Woyke T."/>
        </authorList>
    </citation>
    <scope>NUCLEOTIDE SEQUENCE [LARGE SCALE GENOMIC DNA]</scope>
    <source>
        <strain evidence="3">MP5ACTX9</strain>
    </source>
</reference>
<gene>
    <name evidence="2" type="ordered locus">AciX9_3113</name>
</gene>
<dbReference type="AlphaFoldDB" id="E8X0U5"/>
<protein>
    <submittedName>
        <fullName evidence="2">FRG domain protein</fullName>
    </submittedName>
</protein>
<evidence type="ECO:0000259" key="1">
    <source>
        <dbReference type="SMART" id="SM00901"/>
    </source>
</evidence>
<proteinExistence type="predicted"/>
<dbReference type="OrthoDB" id="9816036at2"/>
<feature type="domain" description="FRG" evidence="1">
    <location>
        <begin position="25"/>
        <end position="122"/>
    </location>
</feature>
<dbReference type="RefSeq" id="WP_013581443.1">
    <property type="nucleotide sequence ID" value="NC_015064.1"/>
</dbReference>
<dbReference type="Proteomes" id="UP000000343">
    <property type="component" value="Chromosome"/>
</dbReference>
<evidence type="ECO:0000313" key="3">
    <source>
        <dbReference type="Proteomes" id="UP000000343"/>
    </source>
</evidence>
<dbReference type="EMBL" id="CP002480">
    <property type="protein sequence ID" value="ADW70129.1"/>
    <property type="molecule type" value="Genomic_DNA"/>
</dbReference>
<sequence length="248" mass="28474">MVDITSSLWTDFLGQIREAKNQLGAPETLWYRGHPNSKFYLLASLLRYKNGLDKEQQLFGDFKRFSDRILRRKESDWETLFDMQHYGVPTRLLDWSETFGVALFFAATYNQSHHPSADAAIYLLDPIALNRLSGISSIYHVPRDEAKFDYRKIYWDHNPFAPIAPIAIEPLFSNDRMLAQRGMFTVHHDKIDPLEDAFPTAIKKVVIPNALIPACLEFLELSNLNMFSVFPDLAGLADYLANTSGLER</sequence>
<organism evidence="3">
    <name type="scientific">Granulicella tundricola (strain ATCC BAA-1859 / DSM 23138 / MP5ACTX9)</name>
    <dbReference type="NCBI Taxonomy" id="1198114"/>
    <lineage>
        <taxon>Bacteria</taxon>
        <taxon>Pseudomonadati</taxon>
        <taxon>Acidobacteriota</taxon>
        <taxon>Terriglobia</taxon>
        <taxon>Terriglobales</taxon>
        <taxon>Acidobacteriaceae</taxon>
        <taxon>Granulicella</taxon>
    </lineage>
</organism>
<dbReference type="STRING" id="1198114.AciX9_3113"/>
<evidence type="ECO:0000313" key="2">
    <source>
        <dbReference type="EMBL" id="ADW70129.1"/>
    </source>
</evidence>